<organism evidence="8 9">
    <name type="scientific">Eptatretus burgeri</name>
    <name type="common">Inshore hagfish</name>
    <dbReference type="NCBI Taxonomy" id="7764"/>
    <lineage>
        <taxon>Eukaryota</taxon>
        <taxon>Metazoa</taxon>
        <taxon>Chordata</taxon>
        <taxon>Craniata</taxon>
        <taxon>Vertebrata</taxon>
        <taxon>Cyclostomata</taxon>
        <taxon>Myxini</taxon>
        <taxon>Myxiniformes</taxon>
        <taxon>Myxinidae</taxon>
        <taxon>Eptatretinae</taxon>
        <taxon>Eptatretus</taxon>
    </lineage>
</organism>
<dbReference type="GO" id="GO:0035091">
    <property type="term" value="F:phosphatidylinositol binding"/>
    <property type="evidence" value="ECO:0007669"/>
    <property type="project" value="UniProtKB-UniRule"/>
</dbReference>
<dbReference type="PROSITE" id="PS50195">
    <property type="entry name" value="PX"/>
    <property type="match status" value="1"/>
</dbReference>
<name>A0A8C4QL61_EPTBU</name>
<dbReference type="FunFam" id="1.20.1270.60:FF:000008">
    <property type="entry name" value="Sorting nexin"/>
    <property type="match status" value="1"/>
</dbReference>
<evidence type="ECO:0000256" key="2">
    <source>
        <dbReference type="ARBA" id="ARBA00022448"/>
    </source>
</evidence>
<dbReference type="InterPro" id="IPR014637">
    <property type="entry name" value="SNX5/SNX6/SNX32"/>
</dbReference>
<dbReference type="GO" id="GO:0015031">
    <property type="term" value="P:protein transport"/>
    <property type="evidence" value="ECO:0007669"/>
    <property type="project" value="UniProtKB-KW"/>
</dbReference>
<keyword evidence="2 4" id="KW-0813">Transport</keyword>
<feature type="domain" description="PX" evidence="7">
    <location>
        <begin position="55"/>
        <end position="202"/>
    </location>
</feature>
<dbReference type="OMA" id="EPAMMEC"/>
<dbReference type="InterPro" id="IPR027267">
    <property type="entry name" value="AH/BAR_dom_sf"/>
</dbReference>
<dbReference type="GeneTree" id="ENSGT00940000168109"/>
<dbReference type="GO" id="GO:0042147">
    <property type="term" value="P:retrograde transport, endosome to Golgi"/>
    <property type="evidence" value="ECO:0007669"/>
    <property type="project" value="TreeGrafter"/>
</dbReference>
<sequence length="434" mass="49736">MGEEPSPVELEAFAMQRSAPFGGARPYEPAMMECVDDDDGNNGNGVKTSDEDKVAADRQPLQIDISDALSEKEKVKFTVHTTTTLPHFKKRESSVVRDHEEFTWLHNVYVENKDYAGIIIPPAPPCPDFDTSREKLQQLGEGEATMTKEEFAKMKQELEAEYLAIFKKTVVAHEVFLCRLAEHPVLGMDSNLQVFLEYEQELGVRGKNVKERLGDFLRGFVKTADELLIVGVKDTDDFFEKEKNFILEYHGRVKDSANRADRMTRALKDIAEDYSYISYAFCLLATHETGSLHRFFENASEMFEKYRKLQNRVASDQDLKLSDLLKYYARDTQAAKDLLYRRTRAQLDTDGATKGLERARLRGREIQVAEALQETTFRTFETISSTARKELAEFKQRRVAAFRKNLIETAELEMKHARTSLQVLTNVLANLKER</sequence>
<dbReference type="PANTHER" id="PTHR45850">
    <property type="entry name" value="SORTING NEXIN FAMILY MEMBER"/>
    <property type="match status" value="1"/>
</dbReference>
<dbReference type="CDD" id="cd06892">
    <property type="entry name" value="PX_SNX5_like"/>
    <property type="match status" value="1"/>
</dbReference>
<dbReference type="AlphaFoldDB" id="A0A8C4QL61"/>
<evidence type="ECO:0000256" key="6">
    <source>
        <dbReference type="SAM" id="MobiDB-lite"/>
    </source>
</evidence>
<dbReference type="Gene3D" id="1.20.1270.60">
    <property type="entry name" value="Arfaptin homology (AH) domain/BAR domain"/>
    <property type="match status" value="1"/>
</dbReference>
<evidence type="ECO:0000256" key="1">
    <source>
        <dbReference type="ARBA" id="ARBA00010883"/>
    </source>
</evidence>
<keyword evidence="9" id="KW-1185">Reference proteome</keyword>
<evidence type="ECO:0000256" key="4">
    <source>
        <dbReference type="PIRNR" id="PIRNR036924"/>
    </source>
</evidence>
<proteinExistence type="inferred from homology"/>
<reference evidence="8" key="1">
    <citation type="submission" date="2025-08" db="UniProtKB">
        <authorList>
            <consortium name="Ensembl"/>
        </authorList>
    </citation>
    <scope>IDENTIFICATION</scope>
</reference>
<keyword evidence="3 4" id="KW-0653">Protein transport</keyword>
<protein>
    <recommendedName>
        <fullName evidence="4">Sorting nexin</fullName>
    </recommendedName>
</protein>
<accession>A0A8C4QL61</accession>
<evidence type="ECO:0000259" key="7">
    <source>
        <dbReference type="PROSITE" id="PS50195"/>
    </source>
</evidence>
<dbReference type="GO" id="GO:0005829">
    <property type="term" value="C:cytosol"/>
    <property type="evidence" value="ECO:0007669"/>
    <property type="project" value="GOC"/>
</dbReference>
<dbReference type="Gene3D" id="3.30.1520.10">
    <property type="entry name" value="Phox-like domain"/>
    <property type="match status" value="1"/>
</dbReference>
<evidence type="ECO:0000256" key="3">
    <source>
        <dbReference type="ARBA" id="ARBA00022927"/>
    </source>
</evidence>
<evidence type="ECO:0000313" key="8">
    <source>
        <dbReference type="Ensembl" id="ENSEBUP00000017162.1"/>
    </source>
</evidence>
<dbReference type="InterPro" id="IPR001683">
    <property type="entry name" value="PX_dom"/>
</dbReference>
<dbReference type="Ensembl" id="ENSEBUT00000017738.1">
    <property type="protein sequence ID" value="ENSEBUP00000017162.1"/>
    <property type="gene ID" value="ENSEBUG00000010720.1"/>
</dbReference>
<comment type="function">
    <text evidence="4">Involved in several stages of intracellular trafficking.</text>
</comment>
<feature type="coiled-coil region" evidence="5">
    <location>
        <begin position="407"/>
        <end position="434"/>
    </location>
</feature>
<dbReference type="Proteomes" id="UP000694388">
    <property type="component" value="Unplaced"/>
</dbReference>
<reference evidence="8" key="2">
    <citation type="submission" date="2025-09" db="UniProtKB">
        <authorList>
            <consortium name="Ensembl"/>
        </authorList>
    </citation>
    <scope>IDENTIFICATION</scope>
</reference>
<dbReference type="InterPro" id="IPR036871">
    <property type="entry name" value="PX_dom_sf"/>
</dbReference>
<comment type="similarity">
    <text evidence="1 4">Belongs to the sorting nexin family.</text>
</comment>
<feature type="region of interest" description="Disordered" evidence="6">
    <location>
        <begin position="21"/>
        <end position="57"/>
    </location>
</feature>
<dbReference type="Pfam" id="PF00787">
    <property type="entry name" value="PX"/>
    <property type="match status" value="1"/>
</dbReference>
<evidence type="ECO:0000313" key="9">
    <source>
        <dbReference type="Proteomes" id="UP000694388"/>
    </source>
</evidence>
<dbReference type="GO" id="GO:0005768">
    <property type="term" value="C:endosome"/>
    <property type="evidence" value="ECO:0007669"/>
    <property type="project" value="UniProtKB-ARBA"/>
</dbReference>
<evidence type="ECO:0000256" key="5">
    <source>
        <dbReference type="SAM" id="Coils"/>
    </source>
</evidence>
<dbReference type="PIRSF" id="PIRSF036924">
    <property type="entry name" value="Snx5_Snx6"/>
    <property type="match status" value="1"/>
</dbReference>
<dbReference type="SUPFAM" id="SSF64268">
    <property type="entry name" value="PX domain"/>
    <property type="match status" value="1"/>
</dbReference>
<keyword evidence="5" id="KW-0175">Coiled coil</keyword>
<dbReference type="FunFam" id="3.30.1520.10:FF:000001">
    <property type="entry name" value="Sorting nexin"/>
    <property type="match status" value="1"/>
</dbReference>
<dbReference type="PANTHER" id="PTHR45850:SF1">
    <property type="entry name" value="SORTING NEXIN 6, ISOFORM B"/>
    <property type="match status" value="1"/>
</dbReference>